<dbReference type="PROSITE" id="PS51455">
    <property type="entry name" value="PIPK"/>
    <property type="match status" value="1"/>
</dbReference>
<dbReference type="FunFam" id="3.30.800.10:FF:000007">
    <property type="entry name" value="Putative 1-phosphatidylinositol-4-phosphate 5-kinase/ zinc ion binding family"/>
    <property type="match status" value="1"/>
</dbReference>
<evidence type="ECO:0000256" key="6">
    <source>
        <dbReference type="ARBA" id="ARBA00023464"/>
    </source>
</evidence>
<dbReference type="InterPro" id="IPR002498">
    <property type="entry name" value="PInositol-4-P-4/5-kinase_core"/>
</dbReference>
<proteinExistence type="predicted"/>
<gene>
    <name evidence="11" type="ORF">E5676_scaffold142G001430</name>
</gene>
<dbReference type="EC" id="2.7.1.150" evidence="1"/>
<evidence type="ECO:0000256" key="9">
    <source>
        <dbReference type="SAM" id="MobiDB-lite"/>
    </source>
</evidence>
<dbReference type="InterPro" id="IPR044769">
    <property type="entry name" value="PIKfyve_PIPKc"/>
</dbReference>
<feature type="compositionally biased region" description="Polar residues" evidence="9">
    <location>
        <begin position="135"/>
        <end position="147"/>
    </location>
</feature>
<evidence type="ECO:0000256" key="7">
    <source>
        <dbReference type="ARBA" id="ARBA00077223"/>
    </source>
</evidence>
<dbReference type="GO" id="GO:0046854">
    <property type="term" value="P:phosphatidylinositol phosphate biosynthetic process"/>
    <property type="evidence" value="ECO:0007669"/>
    <property type="project" value="TreeGrafter"/>
</dbReference>
<evidence type="ECO:0000256" key="8">
    <source>
        <dbReference type="PROSITE-ProRule" id="PRU00781"/>
    </source>
</evidence>
<evidence type="ECO:0000313" key="12">
    <source>
        <dbReference type="Proteomes" id="UP000321947"/>
    </source>
</evidence>
<feature type="compositionally biased region" description="Acidic residues" evidence="9">
    <location>
        <begin position="187"/>
        <end position="196"/>
    </location>
</feature>
<dbReference type="EMBL" id="SSTD01004586">
    <property type="protein sequence ID" value="TYK23139.1"/>
    <property type="molecule type" value="Genomic_DNA"/>
</dbReference>
<dbReference type="PANTHER" id="PTHR45748">
    <property type="entry name" value="1-PHOSPHATIDYLINOSITOL 3-PHOSPHATE 5-KINASE-RELATED"/>
    <property type="match status" value="1"/>
</dbReference>
<dbReference type="Gene3D" id="3.50.7.10">
    <property type="entry name" value="GroEL"/>
    <property type="match status" value="1"/>
</dbReference>
<dbReference type="Proteomes" id="UP000321947">
    <property type="component" value="Unassembled WGS sequence"/>
</dbReference>
<feature type="compositionally biased region" description="Acidic residues" evidence="9">
    <location>
        <begin position="166"/>
        <end position="178"/>
    </location>
</feature>
<evidence type="ECO:0000259" key="10">
    <source>
        <dbReference type="PROSITE" id="PS51455"/>
    </source>
</evidence>
<dbReference type="SUPFAM" id="SSF56104">
    <property type="entry name" value="SAICAR synthase-like"/>
    <property type="match status" value="1"/>
</dbReference>
<evidence type="ECO:0000256" key="3">
    <source>
        <dbReference type="ARBA" id="ARBA00022741"/>
    </source>
</evidence>
<dbReference type="SUPFAM" id="SSF52029">
    <property type="entry name" value="GroEL apical domain-like"/>
    <property type="match status" value="1"/>
</dbReference>
<dbReference type="SMART" id="SM00330">
    <property type="entry name" value="PIPKc"/>
    <property type="match status" value="1"/>
</dbReference>
<dbReference type="Pfam" id="PF00118">
    <property type="entry name" value="Cpn60_TCP1"/>
    <property type="match status" value="1"/>
</dbReference>
<dbReference type="Gene3D" id="3.30.810.10">
    <property type="entry name" value="2-Layer Sandwich"/>
    <property type="match status" value="1"/>
</dbReference>
<comment type="caution">
    <text evidence="11">The sequence shown here is derived from an EMBL/GenBank/DDBJ whole genome shotgun (WGS) entry which is preliminary data.</text>
</comment>
<feature type="compositionally biased region" description="Polar residues" evidence="9">
    <location>
        <begin position="658"/>
        <end position="668"/>
    </location>
</feature>
<dbReference type="PANTHER" id="PTHR45748:SF4">
    <property type="entry name" value="1-PHOSPHATIDYLINOSITOL-3-PHOSPHATE 5-KINASE FAB1D-RELATED"/>
    <property type="match status" value="1"/>
</dbReference>
<dbReference type="InterPro" id="IPR027483">
    <property type="entry name" value="PInositol-4-P-4/5-kinase_C_sf"/>
</dbReference>
<dbReference type="FunFam" id="3.50.7.10:FF:000007">
    <property type="entry name" value="1-phosphatidylinositol 3-phosphate 5-kinase isoform X1"/>
    <property type="match status" value="1"/>
</dbReference>
<dbReference type="GO" id="GO:0010008">
    <property type="term" value="C:endosome membrane"/>
    <property type="evidence" value="ECO:0007669"/>
    <property type="project" value="TreeGrafter"/>
</dbReference>
<feature type="region of interest" description="Disordered" evidence="9">
    <location>
        <begin position="648"/>
        <end position="689"/>
    </location>
</feature>
<dbReference type="InterPro" id="IPR027409">
    <property type="entry name" value="GroEL-like_apical_dom_sf"/>
</dbReference>
<keyword evidence="5 8" id="KW-0067">ATP-binding</keyword>
<dbReference type="InterPro" id="IPR002423">
    <property type="entry name" value="Cpn60/GroEL/TCP-1"/>
</dbReference>
<keyword evidence="4 8" id="KW-0418">Kinase</keyword>
<dbReference type="Pfam" id="PF01504">
    <property type="entry name" value="PIP5K"/>
    <property type="match status" value="1"/>
</dbReference>
<feature type="domain" description="PIPK" evidence="10">
    <location>
        <begin position="1245"/>
        <end position="1563"/>
    </location>
</feature>
<dbReference type="InterPro" id="IPR027484">
    <property type="entry name" value="PInositol-4-P-5-kinase_N"/>
</dbReference>
<name>A0A5D3DIR8_CUCMM</name>
<protein>
    <recommendedName>
        <fullName evidence="1">1-phosphatidylinositol-3-phosphate 5-kinase</fullName>
        <ecNumber evidence="1">2.7.1.150</ecNumber>
    </recommendedName>
    <alternativeName>
        <fullName evidence="7">Phosphatidylinositol 3-phosphate 5-kinase type III</fullName>
    </alternativeName>
</protein>
<sequence length="1603" mass="178700">MCHYCGAVITDSNGKNLENGSSLKLDDADPMCLCRVCKENQEQEMMKSDNRNSSEAPTLSPMPSLSSCNSCVSANYTSFKCDCSTVANLDVRDGQESATGSSQEDIDCRQERMSLNSSEVADSNDQLSGRDDGSVMSNNQETTQNASGVPVNADVEQSNSNWMDPDLWDPPEPEDPEDHMEGGMGYNDDDDDEFGDSSEWSTSSSFSRSVDEASVSYRFKEEKQRAMQQVMNGKYKAFIRHLLKVVHVPASSGEDSENWVDIVSSLSWEAATFLKPVVNGKAMDPNAHVKVKCIATGTRKQSQFVKGMVFKKHAAHKHMPTHCKNPKLVLIQGMLGEAPISRLSSFNSMDQENDFTNHVIEMIEGCTANVILVEKTAARVIQEAILKKGMTLVLDMKLHRLQRIALCTGSPILTSETLMSQKTRQCDAVYFQKIVEEHAGVLEGGKMSTKTLMFIEGCPTRLGCTILLKGAHSDELKRVKLVVQCAVVMAFQLILETSFIVDQQAMFATIPFGGVPSIASSDPQSPLEPRSPKVGQAESASDQIEQPTNIHISSGSHEEASNESNVETVEKLIVSSEPEPYNPAIFSGFSSISDSLKRAMGESFLLTSPYLSLSSYFGHESDLSGLVAKSDSIPSTLQAVYQFDEEVRGSSDGENSVHEQSVSHQSTLEGLGFHETAPNDTGDTMQKKPPLDSQSILVLMSSRNALKGTMCEQSHFSHIVFYKNFDVPLGKFLQENLLNQNNLCTVCGELPEAHFYYYAHYRKQLSIQVKQLPGDKVLPGETEGKLWMWSRCSKCKSLGGPSKSTKRVLISTAARGLSFGKFLELCFSDDTLPSKSSVCGHSLFGDFLYFFGYVLGNMVAMFRYSEVAIYTVSMPPQKLEFNSSMRQGHLIKEIENVYTKGMLLFSEIAHSLKKIISERNSSNVNHPQGFLNDFSFVEEMLNEERSEFEVKIQNSLTKKGNLDLAFHKFLNLNRLLWDLLLESCIWDRRLQSLASLGVTTNSGTSENVEPEPVMLKMNSNINVGPEESESIAENDDSKIQQDISVDENVLPLKEIAVEGSDGESGGDELNLPSAIEVTEIQIIDDLSPKKLSRQGTLSNGFDCHHSDYEDSQVGRVLSSGDLHVDRTIPISIGDSTLSKLFCTPFSEIRQMHLRDIQRSYFPELKSISSYTPKLLTAASDFIHEEGQKLHIHLADDNFVVSDYEGELSSIVACVLALLKDQPFQTDSHNEDSKGEGGGALQPALSSRSLNKVPSNGSSDSESSISSEEYRFSSFDRLNLLDSLVSETFKRSDHEGVIKSLAKGKYLVNCPYINQFRDLRSRCCPSELHFIASLSRCINWNAKGGKSKSFFAKTLDDRFIIKEIKRTEYDSFMKFAPEYFKYINESFDMGNQTCLAKVLGIYQVTVREQKSGKEMRHDLMVMENLSFGRNIIRQYDLKGALHARFNPATNNFGEVLLDQNFVNDMNSSPLYVSNRAKRRLQRAIWNDTTFLNSINVMDYSLLVGVDAEKKELVCGIIDYLRQYTWDKQLETWVKSSLIPKNVLPTVVSPKEYKRRFRKFMSAHFLSVPDHWCMQQNLPGPWDLCGTADCASSNKTNANENVLSS</sequence>
<evidence type="ECO:0000256" key="1">
    <source>
        <dbReference type="ARBA" id="ARBA00012009"/>
    </source>
</evidence>
<keyword evidence="3 8" id="KW-0547">Nucleotide-binding</keyword>
<feature type="compositionally biased region" description="Polar residues" evidence="9">
    <location>
        <begin position="115"/>
        <end position="127"/>
    </location>
</feature>
<comment type="subunit">
    <text evidence="6">Component of the PI(3,5)P2 regulatory complex at least composed of ATG18, SAC/FIG4, FAB1 and VAC14.</text>
</comment>
<dbReference type="CDD" id="cd17300">
    <property type="entry name" value="PIPKc_PIKfyve"/>
    <property type="match status" value="1"/>
</dbReference>
<keyword evidence="2 8" id="KW-0808">Transferase</keyword>
<feature type="region of interest" description="Disordered" evidence="9">
    <location>
        <begin position="519"/>
        <end position="548"/>
    </location>
</feature>
<evidence type="ECO:0000313" key="11">
    <source>
        <dbReference type="EMBL" id="TYK23139.1"/>
    </source>
</evidence>
<feature type="compositionally biased region" description="Polar residues" evidence="9">
    <location>
        <begin position="53"/>
        <end position="64"/>
    </location>
</feature>
<feature type="region of interest" description="Disordered" evidence="9">
    <location>
        <begin position="115"/>
        <end position="205"/>
    </location>
</feature>
<feature type="region of interest" description="Disordered" evidence="9">
    <location>
        <begin position="44"/>
        <end position="64"/>
    </location>
</feature>
<reference evidence="11 12" key="1">
    <citation type="submission" date="2019-08" db="EMBL/GenBank/DDBJ databases">
        <title>Draft genome sequences of two oriental melons (Cucumis melo L. var makuwa).</title>
        <authorList>
            <person name="Kwon S.-Y."/>
        </authorList>
    </citation>
    <scope>NUCLEOTIDE SEQUENCE [LARGE SCALE GENOMIC DNA]</scope>
    <source>
        <strain evidence="12">cv. Chang Bougi</strain>
        <tissue evidence="11">Leaf</tissue>
    </source>
</reference>
<dbReference type="Gene3D" id="3.30.800.10">
    <property type="entry name" value="Phosphatidylinositol Phosphate Kinase II Beta"/>
    <property type="match status" value="1"/>
</dbReference>
<evidence type="ECO:0000256" key="4">
    <source>
        <dbReference type="ARBA" id="ARBA00022777"/>
    </source>
</evidence>
<evidence type="ECO:0000256" key="2">
    <source>
        <dbReference type="ARBA" id="ARBA00022679"/>
    </source>
</evidence>
<feature type="compositionally biased region" description="Basic and acidic residues" evidence="9">
    <location>
        <begin position="648"/>
        <end position="657"/>
    </location>
</feature>
<dbReference type="FunFam" id="3.30.810.10:FF:000001">
    <property type="entry name" value="1-phosphatidylinositol 3-phosphate 5-kinase FAB1"/>
    <property type="match status" value="1"/>
</dbReference>
<evidence type="ECO:0000256" key="5">
    <source>
        <dbReference type="ARBA" id="ARBA00022840"/>
    </source>
</evidence>
<dbReference type="GO" id="GO:0000285">
    <property type="term" value="F:1-phosphatidylinositol-3-phosphate 5-kinase activity"/>
    <property type="evidence" value="ECO:0007669"/>
    <property type="project" value="UniProtKB-EC"/>
</dbReference>
<organism evidence="11 12">
    <name type="scientific">Cucumis melo var. makuwa</name>
    <name type="common">Oriental melon</name>
    <dbReference type="NCBI Taxonomy" id="1194695"/>
    <lineage>
        <taxon>Eukaryota</taxon>
        <taxon>Viridiplantae</taxon>
        <taxon>Streptophyta</taxon>
        <taxon>Embryophyta</taxon>
        <taxon>Tracheophyta</taxon>
        <taxon>Spermatophyta</taxon>
        <taxon>Magnoliopsida</taxon>
        <taxon>eudicotyledons</taxon>
        <taxon>Gunneridae</taxon>
        <taxon>Pentapetalae</taxon>
        <taxon>rosids</taxon>
        <taxon>fabids</taxon>
        <taxon>Cucurbitales</taxon>
        <taxon>Cucurbitaceae</taxon>
        <taxon>Benincaseae</taxon>
        <taxon>Cucumis</taxon>
    </lineage>
</organism>
<feature type="compositionally biased region" description="Polar residues" evidence="9">
    <location>
        <begin position="538"/>
        <end position="548"/>
    </location>
</feature>
<dbReference type="GO" id="GO:0005524">
    <property type="term" value="F:ATP binding"/>
    <property type="evidence" value="ECO:0007669"/>
    <property type="project" value="UniProtKB-UniRule"/>
</dbReference>
<accession>A0A5D3DIR8</accession>